<gene>
    <name evidence="10" type="primary">gyrB</name>
    <name evidence="12" type="ORF">SAMN05660874_03712</name>
</gene>
<sequence length="656" mass="72411">MAPKKSEYNASSITVLEGLEAVRKRPGMYIGSTGERGLHHLVWEVVDNSVDEAMAGYASKVEVTLLADGGVRVTDDGRGIPVDIHPVEKKPTLEVVLTVLHAGGKFGGDSYAVSGGLHGVGVSVVNALSTVLEAEIHRDGHVWRQRYEDSKPVADVEKGEKTSKTGTSITFWADPTIFETTTYNAETVSRRLQEMAFLNKGLTISLRDERVEESAEGEDAEGTQARAKERTFHYPGGLEDFVKHINATKEPIHKKVVAFNASGKGHELEVALQWNSGFNQSVYTFANTINTHEGGTHEEGFRSALTRVVNAYAKDKKLLKDKDGSLTGDDVREGLAAIVSVKVSEPQFEGQTKTKLGNTEVKSFVQTTAFEWLTDWFERNPADAKTIVNKAVSSAQARVAARKAKELVRRKSAMDIGGLPGKLKDCQSNQPDECELYIVEGDSAGGSAKEGRESRFQAILPLRGKIINVEKSRIDKVLKNNEVQAIITALGTGIHDEFDLSKLRYHKIVLMADADVDGQHIRTLLLTLLFRFMRPLIENGHVFLAQPPLYKIKWPRSEPEYAYSDKERDALLERGAAEGRKLPKDDGIQRYKGLGEMNADELWETTMNPESRLLLQVSLDDAATADELFSVLMGEDVEARRSFITRNAKDAGFLDV</sequence>
<evidence type="ECO:0000259" key="11">
    <source>
        <dbReference type="PROSITE" id="PS50880"/>
    </source>
</evidence>
<dbReference type="Proteomes" id="UP000198852">
    <property type="component" value="Unassembled WGS sequence"/>
</dbReference>
<dbReference type="Pfam" id="PF02518">
    <property type="entry name" value="HATPase_c"/>
    <property type="match status" value="1"/>
</dbReference>
<dbReference type="PANTHER" id="PTHR45866:SF1">
    <property type="entry name" value="DNA GYRASE SUBUNIT B, MITOCHONDRIAL"/>
    <property type="match status" value="1"/>
</dbReference>
<feature type="site" description="Interaction with DNA" evidence="10">
    <location>
        <position position="465"/>
    </location>
</feature>
<evidence type="ECO:0000256" key="1">
    <source>
        <dbReference type="ARBA" id="ARBA00000185"/>
    </source>
</evidence>
<dbReference type="GO" id="GO:0005694">
    <property type="term" value="C:chromosome"/>
    <property type="evidence" value="ECO:0007669"/>
    <property type="project" value="InterPro"/>
</dbReference>
<dbReference type="EMBL" id="FOZX01000006">
    <property type="protein sequence ID" value="SFS84924.1"/>
    <property type="molecule type" value="Genomic_DNA"/>
</dbReference>
<keyword evidence="4 10" id="KW-0547">Nucleotide-binding</keyword>
<accession>A0A1I6T6R3</accession>
<keyword evidence="13" id="KW-1185">Reference proteome</keyword>
<dbReference type="PRINTS" id="PR01159">
    <property type="entry name" value="DNAGYRASEB"/>
</dbReference>
<evidence type="ECO:0000256" key="2">
    <source>
        <dbReference type="ARBA" id="ARBA00010708"/>
    </source>
</evidence>
<comment type="catalytic activity">
    <reaction evidence="1 10">
        <text>ATP-dependent breakage, passage and rejoining of double-stranded DNA.</text>
        <dbReference type="EC" id="5.6.2.2"/>
    </reaction>
</comment>
<dbReference type="InterPro" id="IPR006171">
    <property type="entry name" value="TOPRIM_dom"/>
</dbReference>
<dbReference type="GO" id="GO:0006261">
    <property type="term" value="P:DNA-templated DNA replication"/>
    <property type="evidence" value="ECO:0007669"/>
    <property type="project" value="UniProtKB-UniRule"/>
</dbReference>
<dbReference type="FunFam" id="3.30.565.10:FF:000002">
    <property type="entry name" value="DNA gyrase subunit B"/>
    <property type="match status" value="1"/>
</dbReference>
<comment type="miscellaneous">
    <text evidence="10">Few gyrases are as efficient as E.coli at forming negative supercoils. Not all organisms have 2 type II topoisomerases; in organisms with a single type II topoisomerase this enzyme also has to decatenate newly replicated chromosomes.</text>
</comment>
<dbReference type="InterPro" id="IPR002288">
    <property type="entry name" value="DNA_gyrase_B_C"/>
</dbReference>
<dbReference type="AlphaFoldDB" id="A0A1I6T6R3"/>
<dbReference type="InterPro" id="IPR013759">
    <property type="entry name" value="Topo_IIA_B_C"/>
</dbReference>
<dbReference type="InterPro" id="IPR000565">
    <property type="entry name" value="Topo_IIA_B"/>
</dbReference>
<comment type="subunit">
    <text evidence="10">Heterotetramer, composed of two GyrA and two GyrB chains. In the heterotetramer, GyrA contains the active site tyrosine that forms a transient covalent intermediate with DNA, while GyrB binds cofactors and catalyzes ATP hydrolysis.</text>
</comment>
<comment type="similarity">
    <text evidence="2 10">Belongs to the type II topoisomerase GyrB family.</text>
</comment>
<evidence type="ECO:0000313" key="13">
    <source>
        <dbReference type="Proteomes" id="UP000198852"/>
    </source>
</evidence>
<protein>
    <recommendedName>
        <fullName evidence="10">DNA gyrase subunit B</fullName>
        <ecNumber evidence="10">5.6.2.2</ecNumber>
    </recommendedName>
</protein>
<dbReference type="SUPFAM" id="SSF56719">
    <property type="entry name" value="Type II DNA topoisomerase"/>
    <property type="match status" value="1"/>
</dbReference>
<dbReference type="InterPro" id="IPR036890">
    <property type="entry name" value="HATPase_C_sf"/>
</dbReference>
<organism evidence="12 13">
    <name type="scientific">Saccharopolyspora flava</name>
    <dbReference type="NCBI Taxonomy" id="95161"/>
    <lineage>
        <taxon>Bacteria</taxon>
        <taxon>Bacillati</taxon>
        <taxon>Actinomycetota</taxon>
        <taxon>Actinomycetes</taxon>
        <taxon>Pseudonocardiales</taxon>
        <taxon>Pseudonocardiaceae</taxon>
        <taxon>Saccharopolyspora</taxon>
    </lineage>
</organism>
<dbReference type="GO" id="GO:0005524">
    <property type="term" value="F:ATP binding"/>
    <property type="evidence" value="ECO:0007669"/>
    <property type="project" value="UniProtKB-UniRule"/>
</dbReference>
<dbReference type="GO" id="GO:0034335">
    <property type="term" value="F:DNA negative supercoiling activity"/>
    <property type="evidence" value="ECO:0007669"/>
    <property type="project" value="UniProtKB-ARBA"/>
</dbReference>
<dbReference type="InterPro" id="IPR011557">
    <property type="entry name" value="GyrB"/>
</dbReference>
<name>A0A1I6T6R3_9PSEU</name>
<dbReference type="SUPFAM" id="SSF54211">
    <property type="entry name" value="Ribosomal protein S5 domain 2-like"/>
    <property type="match status" value="1"/>
</dbReference>
<feature type="binding site" evidence="10">
    <location>
        <position position="513"/>
    </location>
    <ligand>
        <name>Mg(2+)</name>
        <dbReference type="ChEBI" id="CHEBI:18420"/>
        <label>1</label>
        <note>catalytic</note>
    </ligand>
</feature>
<dbReference type="PRINTS" id="PR00418">
    <property type="entry name" value="TPI2FAMILY"/>
</dbReference>
<evidence type="ECO:0000256" key="3">
    <source>
        <dbReference type="ARBA" id="ARBA00022723"/>
    </source>
</evidence>
<dbReference type="InterPro" id="IPR013506">
    <property type="entry name" value="Topo_IIA_bsu_dom2"/>
</dbReference>
<keyword evidence="6 10" id="KW-0460">Magnesium</keyword>
<proteinExistence type="inferred from homology"/>
<feature type="site" description="Interaction with DNA" evidence="10">
    <location>
        <position position="468"/>
    </location>
</feature>
<dbReference type="Pfam" id="PF01751">
    <property type="entry name" value="Toprim"/>
    <property type="match status" value="1"/>
</dbReference>
<dbReference type="InterPro" id="IPR020568">
    <property type="entry name" value="Ribosomal_Su5_D2-typ_SF"/>
</dbReference>
<feature type="binding site" evidence="10">
    <location>
        <position position="513"/>
    </location>
    <ligand>
        <name>Mg(2+)</name>
        <dbReference type="ChEBI" id="CHEBI:18420"/>
        <label>2</label>
    </ligand>
</feature>
<evidence type="ECO:0000256" key="5">
    <source>
        <dbReference type="ARBA" id="ARBA00022840"/>
    </source>
</evidence>
<keyword evidence="8" id="KW-0238">DNA-binding</keyword>
<dbReference type="GO" id="GO:0005737">
    <property type="term" value="C:cytoplasm"/>
    <property type="evidence" value="ECO:0007669"/>
    <property type="project" value="UniProtKB-SubCell"/>
</dbReference>
<dbReference type="STRING" id="95161.SAMN05660874_03712"/>
<evidence type="ECO:0000256" key="6">
    <source>
        <dbReference type="ARBA" id="ARBA00022842"/>
    </source>
</evidence>
<evidence type="ECO:0000256" key="10">
    <source>
        <dbReference type="HAMAP-Rule" id="MF_01898"/>
    </source>
</evidence>
<dbReference type="InterPro" id="IPR014721">
    <property type="entry name" value="Ribsml_uS5_D2-typ_fold_subgr"/>
</dbReference>
<keyword evidence="5 10" id="KW-0067">ATP-binding</keyword>
<dbReference type="PROSITE" id="PS00177">
    <property type="entry name" value="TOPOISOMERASE_II"/>
    <property type="match status" value="1"/>
</dbReference>
<dbReference type="FunFam" id="3.30.230.10:FF:000005">
    <property type="entry name" value="DNA gyrase subunit B"/>
    <property type="match status" value="1"/>
</dbReference>
<dbReference type="InterPro" id="IPR018522">
    <property type="entry name" value="TopoIIA_CS"/>
</dbReference>
<evidence type="ECO:0000256" key="7">
    <source>
        <dbReference type="ARBA" id="ARBA00023029"/>
    </source>
</evidence>
<comment type="cofactor">
    <cofactor evidence="10">
        <name>Mg(2+)</name>
        <dbReference type="ChEBI" id="CHEBI:18420"/>
    </cofactor>
    <cofactor evidence="10">
        <name>Mn(2+)</name>
        <dbReference type="ChEBI" id="CHEBI:29035"/>
    </cofactor>
    <cofactor evidence="10">
        <name>Ca(2+)</name>
        <dbReference type="ChEBI" id="CHEBI:29108"/>
    </cofactor>
    <text evidence="10">Binds two Mg(2+) per subunit. The magnesium ions form salt bridges with both the protein and the DNA. Can also accept other divalent metal cations, such as Mn(2+) or Ca(2+).</text>
</comment>
<dbReference type="Gene3D" id="3.40.50.670">
    <property type="match status" value="1"/>
</dbReference>
<dbReference type="GO" id="GO:0046872">
    <property type="term" value="F:metal ion binding"/>
    <property type="evidence" value="ECO:0007669"/>
    <property type="project" value="UniProtKB-KW"/>
</dbReference>
<comment type="function">
    <text evidence="10">A type II topoisomerase that negatively supercoils closed circular double-stranded (ds) DNA in an ATP-dependent manner to modulate DNA topology and maintain chromosomes in an underwound state. Negative supercoiling favors strand separation, and DNA replication, transcription, recombination and repair, all of which involve strand separation. Also able to catalyze the interconversion of other topological isomers of dsDNA rings, including catenanes and knotted rings. Type II topoisomerases break and join 2 DNA strands simultaneously in an ATP-dependent manner.</text>
</comment>
<dbReference type="FunFam" id="3.40.50.670:FF:000002">
    <property type="entry name" value="DNA gyrase subunit B"/>
    <property type="match status" value="1"/>
</dbReference>
<evidence type="ECO:0000313" key="12">
    <source>
        <dbReference type="EMBL" id="SFS84924.1"/>
    </source>
</evidence>
<keyword evidence="7 10" id="KW-0799">Topoisomerase</keyword>
<dbReference type="Pfam" id="PF00204">
    <property type="entry name" value="DNA_gyraseB"/>
    <property type="match status" value="1"/>
</dbReference>
<dbReference type="SMART" id="SM00433">
    <property type="entry name" value="TOP2c"/>
    <property type="match status" value="1"/>
</dbReference>
<dbReference type="Gene3D" id="3.30.230.10">
    <property type="match status" value="1"/>
</dbReference>
<evidence type="ECO:0000256" key="4">
    <source>
        <dbReference type="ARBA" id="ARBA00022741"/>
    </source>
</evidence>
<feature type="binding site" evidence="10">
    <location>
        <position position="440"/>
    </location>
    <ligand>
        <name>Mg(2+)</name>
        <dbReference type="ChEBI" id="CHEBI:18420"/>
        <label>1</label>
        <note>catalytic</note>
    </ligand>
</feature>
<keyword evidence="9 10" id="KW-0413">Isomerase</keyword>
<keyword evidence="10" id="KW-0963">Cytoplasm</keyword>
<dbReference type="PROSITE" id="PS50880">
    <property type="entry name" value="TOPRIM"/>
    <property type="match status" value="1"/>
</dbReference>
<evidence type="ECO:0000256" key="8">
    <source>
        <dbReference type="ARBA" id="ARBA00023125"/>
    </source>
</evidence>
<evidence type="ECO:0000256" key="9">
    <source>
        <dbReference type="ARBA" id="ARBA00023235"/>
    </source>
</evidence>
<dbReference type="PANTHER" id="PTHR45866">
    <property type="entry name" value="DNA GYRASE/TOPOISOMERASE SUBUNIT B"/>
    <property type="match status" value="1"/>
</dbReference>
<dbReference type="GO" id="GO:0003677">
    <property type="term" value="F:DNA binding"/>
    <property type="evidence" value="ECO:0007669"/>
    <property type="project" value="UniProtKB-KW"/>
</dbReference>
<dbReference type="NCBIfam" id="NF011501">
    <property type="entry name" value="PRK14939.1"/>
    <property type="match status" value="1"/>
</dbReference>
<feature type="domain" description="Toprim" evidence="11">
    <location>
        <begin position="434"/>
        <end position="548"/>
    </location>
</feature>
<dbReference type="InterPro" id="IPR003594">
    <property type="entry name" value="HATPase_dom"/>
</dbReference>
<dbReference type="RefSeq" id="WP_093419566.1">
    <property type="nucleotide sequence ID" value="NZ_FOZX01000006.1"/>
</dbReference>
<dbReference type="SMART" id="SM00387">
    <property type="entry name" value="HATPase_c"/>
    <property type="match status" value="1"/>
</dbReference>
<dbReference type="EC" id="5.6.2.2" evidence="10"/>
<dbReference type="Gene3D" id="3.30.565.10">
    <property type="entry name" value="Histidine kinase-like ATPase, C-terminal domain"/>
    <property type="match status" value="1"/>
</dbReference>
<dbReference type="SUPFAM" id="SSF55874">
    <property type="entry name" value="ATPase domain of HSP90 chaperone/DNA topoisomerase II/histidine kinase"/>
    <property type="match status" value="1"/>
</dbReference>
<dbReference type="NCBIfam" id="NF004189">
    <property type="entry name" value="PRK05644.1"/>
    <property type="match status" value="1"/>
</dbReference>
<dbReference type="OrthoDB" id="9802808at2"/>
<dbReference type="HAMAP" id="MF_01898">
    <property type="entry name" value="GyrB"/>
    <property type="match status" value="1"/>
</dbReference>
<dbReference type="CDD" id="cd16928">
    <property type="entry name" value="HATPase_GyrB-like"/>
    <property type="match status" value="1"/>
</dbReference>
<dbReference type="CDD" id="cd00822">
    <property type="entry name" value="TopoII_Trans_DNA_gyrase"/>
    <property type="match status" value="1"/>
</dbReference>
<dbReference type="InterPro" id="IPR001241">
    <property type="entry name" value="Topo_IIA"/>
</dbReference>
<dbReference type="Pfam" id="PF00986">
    <property type="entry name" value="DNA_gyraseB_C"/>
    <property type="match status" value="1"/>
</dbReference>
<reference evidence="13" key="1">
    <citation type="submission" date="2016-10" db="EMBL/GenBank/DDBJ databases">
        <authorList>
            <person name="Varghese N."/>
            <person name="Submissions S."/>
        </authorList>
    </citation>
    <scope>NUCLEOTIDE SEQUENCE [LARGE SCALE GENOMIC DNA]</scope>
    <source>
        <strain evidence="13">DSM 44771</strain>
    </source>
</reference>
<dbReference type="NCBIfam" id="TIGR01059">
    <property type="entry name" value="gyrB"/>
    <property type="match status" value="1"/>
</dbReference>
<keyword evidence="3 10" id="KW-0479">Metal-binding</keyword>
<dbReference type="GO" id="GO:0006265">
    <property type="term" value="P:DNA topological change"/>
    <property type="evidence" value="ECO:0007669"/>
    <property type="project" value="UniProtKB-UniRule"/>
</dbReference>
<dbReference type="InterPro" id="IPR013760">
    <property type="entry name" value="Topo_IIA-like_dom_sf"/>
</dbReference>
<comment type="subcellular location">
    <subcellularLocation>
        <location evidence="10">Cytoplasm</location>
    </subcellularLocation>
</comment>
<feature type="binding site" evidence="10">
    <location>
        <position position="515"/>
    </location>
    <ligand>
        <name>Mg(2+)</name>
        <dbReference type="ChEBI" id="CHEBI:18420"/>
        <label>2</label>
    </ligand>
</feature>